<gene>
    <name evidence="1" type="ORF">ACJMK2_036484</name>
</gene>
<sequence>MIATSENMGKYITFQMDLDVNEVASMNIYVRIIAKRIPETLTTMTETERLPGPIKRQPAQLAQIQQRLQEIHTTSEGHIRRFHNKNCPNMEQRWTE</sequence>
<organism evidence="1 2">
    <name type="scientific">Sinanodonta woodiana</name>
    <name type="common">Chinese pond mussel</name>
    <name type="synonym">Anodonta woodiana</name>
    <dbReference type="NCBI Taxonomy" id="1069815"/>
    <lineage>
        <taxon>Eukaryota</taxon>
        <taxon>Metazoa</taxon>
        <taxon>Spiralia</taxon>
        <taxon>Lophotrochozoa</taxon>
        <taxon>Mollusca</taxon>
        <taxon>Bivalvia</taxon>
        <taxon>Autobranchia</taxon>
        <taxon>Heteroconchia</taxon>
        <taxon>Palaeoheterodonta</taxon>
        <taxon>Unionida</taxon>
        <taxon>Unionoidea</taxon>
        <taxon>Unionidae</taxon>
        <taxon>Unioninae</taxon>
        <taxon>Sinanodonta</taxon>
    </lineage>
</organism>
<dbReference type="AlphaFoldDB" id="A0ABD3WKP7"/>
<keyword evidence="2" id="KW-1185">Reference proteome</keyword>
<comment type="caution">
    <text evidence="1">The sequence shown here is derived from an EMBL/GenBank/DDBJ whole genome shotgun (WGS) entry which is preliminary data.</text>
</comment>
<dbReference type="Proteomes" id="UP001634394">
    <property type="component" value="Unassembled WGS sequence"/>
</dbReference>
<reference evidence="1 2" key="1">
    <citation type="submission" date="2024-11" db="EMBL/GenBank/DDBJ databases">
        <title>Chromosome-level genome assembly of the freshwater bivalve Anodonta woodiana.</title>
        <authorList>
            <person name="Chen X."/>
        </authorList>
    </citation>
    <scope>NUCLEOTIDE SEQUENCE [LARGE SCALE GENOMIC DNA]</scope>
    <source>
        <strain evidence="1">MN2024</strain>
        <tissue evidence="1">Gills</tissue>
    </source>
</reference>
<evidence type="ECO:0000313" key="2">
    <source>
        <dbReference type="Proteomes" id="UP001634394"/>
    </source>
</evidence>
<dbReference type="EMBL" id="JBJQND010000006">
    <property type="protein sequence ID" value="KAL3873353.1"/>
    <property type="molecule type" value="Genomic_DNA"/>
</dbReference>
<proteinExistence type="predicted"/>
<protein>
    <submittedName>
        <fullName evidence="1">Uncharacterized protein</fullName>
    </submittedName>
</protein>
<accession>A0ABD3WKP7</accession>
<name>A0ABD3WKP7_SINWO</name>
<evidence type="ECO:0000313" key="1">
    <source>
        <dbReference type="EMBL" id="KAL3873353.1"/>
    </source>
</evidence>